<dbReference type="EMBL" id="CP045810">
    <property type="protein sequence ID" value="QHN41103.1"/>
    <property type="molecule type" value="Genomic_DNA"/>
</dbReference>
<dbReference type="InterPro" id="IPR022002">
    <property type="entry name" value="ChsH2_Znr"/>
</dbReference>
<dbReference type="PANTHER" id="PTHR34075">
    <property type="entry name" value="BLR3430 PROTEIN"/>
    <property type="match status" value="1"/>
</dbReference>
<evidence type="ECO:0000313" key="3">
    <source>
        <dbReference type="EMBL" id="QHN41103.1"/>
    </source>
</evidence>
<name>A0A857KRA6_9ACTN</name>
<dbReference type="AlphaFoldDB" id="A0A857KRA6"/>
<dbReference type="RefSeq" id="WP_005184503.1">
    <property type="nucleotide sequence ID" value="NZ_CP045804.1"/>
</dbReference>
<evidence type="ECO:0000259" key="2">
    <source>
        <dbReference type="Pfam" id="PF12172"/>
    </source>
</evidence>
<dbReference type="SUPFAM" id="SSF50249">
    <property type="entry name" value="Nucleic acid-binding proteins"/>
    <property type="match status" value="1"/>
</dbReference>
<gene>
    <name evidence="3" type="ORF">GII30_19790</name>
</gene>
<accession>A0A857KRA6</accession>
<reference evidence="3" key="1">
    <citation type="journal article" date="2021" name="Nat. Microbiol.">
        <title>Cocultivation of an ultrasmall environmental parasitic bacterium with lytic ability against bacteria associated with wastewater foams.</title>
        <authorList>
            <person name="Batinovic S."/>
            <person name="Rose J.J.A."/>
            <person name="Ratcliffe J."/>
            <person name="Seviour R.J."/>
            <person name="Petrovski S."/>
        </authorList>
    </citation>
    <scope>NUCLEOTIDE SEQUENCE</scope>
    <source>
        <strain evidence="3">CON44</strain>
    </source>
</reference>
<dbReference type="PANTHER" id="PTHR34075:SF5">
    <property type="entry name" value="BLR3430 PROTEIN"/>
    <property type="match status" value="1"/>
</dbReference>
<dbReference type="InterPro" id="IPR002878">
    <property type="entry name" value="ChsH2_C"/>
</dbReference>
<sequence length="146" mass="15918">MTETSVASVEVTRGRPVPKVNGDTEFFWAAAREHRLVAQRCSACGQLRHPPGPICPDCQSLEWESAELSGRGTLYSHVTVYQPLPPGFTEPPIVAIVALDEGIRLVSNVTGVDADDLVIGEPLEVYFVDQDEGWSAPQFRRPETGA</sequence>
<feature type="domain" description="ChsH2 rubredoxin-like zinc ribbon" evidence="2">
    <location>
        <begin position="28"/>
        <end position="64"/>
    </location>
</feature>
<proteinExistence type="predicted"/>
<dbReference type="InterPro" id="IPR052513">
    <property type="entry name" value="Thioester_dehydratase-like"/>
</dbReference>
<dbReference type="Pfam" id="PF01796">
    <property type="entry name" value="OB_ChsH2_C"/>
    <property type="match status" value="1"/>
</dbReference>
<dbReference type="InterPro" id="IPR012340">
    <property type="entry name" value="NA-bd_OB-fold"/>
</dbReference>
<protein>
    <submittedName>
        <fullName evidence="3">Nucleic acid-binding protein</fullName>
    </submittedName>
</protein>
<evidence type="ECO:0000259" key="1">
    <source>
        <dbReference type="Pfam" id="PF01796"/>
    </source>
</evidence>
<organism evidence="3">
    <name type="scientific">Gordonia amarae</name>
    <dbReference type="NCBI Taxonomy" id="36821"/>
    <lineage>
        <taxon>Bacteria</taxon>
        <taxon>Bacillati</taxon>
        <taxon>Actinomycetota</taxon>
        <taxon>Actinomycetes</taxon>
        <taxon>Mycobacteriales</taxon>
        <taxon>Gordoniaceae</taxon>
        <taxon>Gordonia</taxon>
    </lineage>
</organism>
<dbReference type="Gene3D" id="6.10.30.10">
    <property type="match status" value="1"/>
</dbReference>
<feature type="domain" description="ChsH2 C-terminal OB-fold" evidence="1">
    <location>
        <begin position="67"/>
        <end position="127"/>
    </location>
</feature>
<dbReference type="Pfam" id="PF12172">
    <property type="entry name" value="zf-ChsH2"/>
    <property type="match status" value="1"/>
</dbReference>